<protein>
    <submittedName>
        <fullName evidence="1">Uncharacterized protein</fullName>
    </submittedName>
</protein>
<dbReference type="OrthoDB" id="291007at2759"/>
<dbReference type="EMBL" id="ML977354">
    <property type="protein sequence ID" value="KAF2107403.1"/>
    <property type="molecule type" value="Genomic_DNA"/>
</dbReference>
<reference evidence="1" key="1">
    <citation type="journal article" date="2020" name="Stud. Mycol.">
        <title>101 Dothideomycetes genomes: a test case for predicting lifestyles and emergence of pathogens.</title>
        <authorList>
            <person name="Haridas S."/>
            <person name="Albert R."/>
            <person name="Binder M."/>
            <person name="Bloem J."/>
            <person name="Labutti K."/>
            <person name="Salamov A."/>
            <person name="Andreopoulos B."/>
            <person name="Baker S."/>
            <person name="Barry K."/>
            <person name="Bills G."/>
            <person name="Bluhm B."/>
            <person name="Cannon C."/>
            <person name="Castanera R."/>
            <person name="Culley D."/>
            <person name="Daum C."/>
            <person name="Ezra D."/>
            <person name="Gonzalez J."/>
            <person name="Henrissat B."/>
            <person name="Kuo A."/>
            <person name="Liang C."/>
            <person name="Lipzen A."/>
            <person name="Lutzoni F."/>
            <person name="Magnuson J."/>
            <person name="Mondo S."/>
            <person name="Nolan M."/>
            <person name="Ohm R."/>
            <person name="Pangilinan J."/>
            <person name="Park H.-J."/>
            <person name="Ramirez L."/>
            <person name="Alfaro M."/>
            <person name="Sun H."/>
            <person name="Tritt A."/>
            <person name="Yoshinaga Y."/>
            <person name="Zwiers L.-H."/>
            <person name="Turgeon B."/>
            <person name="Goodwin S."/>
            <person name="Spatafora J."/>
            <person name="Crous P."/>
            <person name="Grigoriev I."/>
        </authorList>
    </citation>
    <scope>NUCLEOTIDE SEQUENCE</scope>
    <source>
        <strain evidence="1">CBS 627.86</strain>
    </source>
</reference>
<dbReference type="AlphaFoldDB" id="A0A6A5YKA4"/>
<evidence type="ECO:0000313" key="1">
    <source>
        <dbReference type="EMBL" id="KAF2107403.1"/>
    </source>
</evidence>
<accession>A0A6A5YKA4</accession>
<proteinExistence type="predicted"/>
<evidence type="ECO:0000313" key="2">
    <source>
        <dbReference type="Proteomes" id="UP000799770"/>
    </source>
</evidence>
<organism evidence="1 2">
    <name type="scientific">Lophiotrema nucula</name>
    <dbReference type="NCBI Taxonomy" id="690887"/>
    <lineage>
        <taxon>Eukaryota</taxon>
        <taxon>Fungi</taxon>
        <taxon>Dikarya</taxon>
        <taxon>Ascomycota</taxon>
        <taxon>Pezizomycotina</taxon>
        <taxon>Dothideomycetes</taxon>
        <taxon>Pleosporomycetidae</taxon>
        <taxon>Pleosporales</taxon>
        <taxon>Lophiotremataceae</taxon>
        <taxon>Lophiotrema</taxon>
    </lineage>
</organism>
<name>A0A6A5YKA4_9PLEO</name>
<dbReference type="Proteomes" id="UP000799770">
    <property type="component" value="Unassembled WGS sequence"/>
</dbReference>
<keyword evidence="2" id="KW-1185">Reference proteome</keyword>
<gene>
    <name evidence="1" type="ORF">BDV96DRAFT_693413</name>
</gene>
<sequence>MAASTVASNFSLPCAIPLPMTPDNRRVLQQLNDDTMSPEGLGAATLFTDPEFEGSKPWPVGTDNRNTIAYCYDDPTSYTKLRSQVGNAIKQWLTALGGQASETSGHNLVFQEMKDERGRPMYCNQKGADYDWNPRLSWYTLSIEYKESQEIAAATVGLVVYLNPPVPWTTTLFVGPKTDDADMIYEFGDQWVLYACQNLYDFDEVWARVRDKPGMTKEKLCEDPWTALKEKFSGLPFVKNLSLGGARLDSDNPFLHVRPGGDYDTSFIMHYGSKGSSRNECDQNHMESCALLKYKEHGNPSGGYEWIPRHTAKPSSVDIAWVKAVYPWRG</sequence>